<dbReference type="InterPro" id="IPR050999">
    <property type="entry name" value="ADP-ribosyltransferase_ARG"/>
</dbReference>
<dbReference type="Gene3D" id="3.90.176.10">
    <property type="entry name" value="Toxin ADP-ribosyltransferase, Chain A, domain 1"/>
    <property type="match status" value="1"/>
</dbReference>
<dbReference type="PANTHER" id="PTHR10339">
    <property type="entry name" value="ADP-RIBOSYLTRANSFERASE"/>
    <property type="match status" value="1"/>
</dbReference>
<keyword evidence="5 14" id="KW-0328">Glycosyltransferase</keyword>
<dbReference type="GO" id="GO:0046677">
    <property type="term" value="P:response to antibiotic"/>
    <property type="evidence" value="ECO:0007669"/>
    <property type="project" value="UniProtKB-ARBA"/>
</dbReference>
<keyword evidence="15" id="KW-1133">Transmembrane helix</keyword>
<proteinExistence type="inferred from homology"/>
<evidence type="ECO:0000256" key="14">
    <source>
        <dbReference type="RuleBase" id="RU361228"/>
    </source>
</evidence>
<sequence>MAPLAHTLALLAMTVATMANEVKLLDMAQDSFDDQYQGCRPAMTAALPALNHSEFHQNRVFAHYWGQAAAEWQRRGSPVSPLSSEQATAVMAFTMGVYGIFNIMVHNAGRSRQDYRDKFHYKTLHFLLTDALATLRNAQKGECLDVFRQDCGFRFEAQPGDTVWFGEFMMTSLRPTPGSWCLMETMFQVHTCQGAGIQSFSQQPESKWVLIPPFETFEVTEVTQEWNQTQILLRSTGTSSKYNCEWLKGGSIPIASFHLGGLLLATTALALATEML</sequence>
<dbReference type="FunFam" id="3.90.176.10:FF:000001">
    <property type="entry name" value="NAD(P)(+)--arginine ADP-ribosyltransferase"/>
    <property type="match status" value="1"/>
</dbReference>
<dbReference type="InterPro" id="IPR000768">
    <property type="entry name" value="ART"/>
</dbReference>
<dbReference type="GO" id="GO:0016779">
    <property type="term" value="F:nucleotidyltransferase activity"/>
    <property type="evidence" value="ECO:0007669"/>
    <property type="project" value="UniProtKB-KW"/>
</dbReference>
<dbReference type="GO" id="GO:0003950">
    <property type="term" value="F:NAD+ poly-ADP-ribosyltransferase activity"/>
    <property type="evidence" value="ECO:0007669"/>
    <property type="project" value="TreeGrafter"/>
</dbReference>
<comment type="subcellular location">
    <subcellularLocation>
        <location evidence="1">Secreted</location>
    </subcellularLocation>
</comment>
<dbReference type="PANTHER" id="PTHR10339:SF25">
    <property type="entry name" value="SECRETED EXOENZYME S"/>
    <property type="match status" value="1"/>
</dbReference>
<keyword evidence="12" id="KW-1015">Disulfide bond</keyword>
<dbReference type="GO" id="GO:0044194">
    <property type="term" value="C:cytolytic granule"/>
    <property type="evidence" value="ECO:0007669"/>
    <property type="project" value="UniProtKB-ARBA"/>
</dbReference>
<keyword evidence="8 14" id="KW-0732">Signal</keyword>
<dbReference type="GO" id="GO:0005615">
    <property type="term" value="C:extracellular space"/>
    <property type="evidence" value="ECO:0007669"/>
    <property type="project" value="UniProtKB-ARBA"/>
</dbReference>
<evidence type="ECO:0000256" key="12">
    <source>
        <dbReference type="ARBA" id="ARBA00023157"/>
    </source>
</evidence>
<feature type="transmembrane region" description="Helical" evidence="15">
    <location>
        <begin position="87"/>
        <end position="105"/>
    </location>
</feature>
<protein>
    <recommendedName>
        <fullName evidence="14">NAD(P)(+)--arginine ADP-ribosyltransferase</fullName>
        <ecNumber evidence="14">2.4.2.31</ecNumber>
    </recommendedName>
    <alternativeName>
        <fullName evidence="14">Mono(ADP-ribosyl)transferase</fullName>
    </alternativeName>
</protein>
<evidence type="ECO:0000313" key="16">
    <source>
        <dbReference type="Ensembl" id="ENSCRFP00000008619.1"/>
    </source>
</evidence>
<evidence type="ECO:0000256" key="3">
    <source>
        <dbReference type="ARBA" id="ARBA00022525"/>
    </source>
</evidence>
<keyword evidence="6 14" id="KW-0808">Transferase</keyword>
<evidence type="ECO:0000256" key="11">
    <source>
        <dbReference type="ARBA" id="ARBA00023027"/>
    </source>
</evidence>
<evidence type="ECO:0000256" key="6">
    <source>
        <dbReference type="ARBA" id="ARBA00022679"/>
    </source>
</evidence>
<feature type="chain" id="PRO_5034746513" description="NAD(P)(+)--arginine ADP-ribosyltransferase" evidence="14">
    <location>
        <begin position="20"/>
        <end position="276"/>
    </location>
</feature>
<evidence type="ECO:0000256" key="2">
    <source>
        <dbReference type="ARBA" id="ARBA00009558"/>
    </source>
</evidence>
<dbReference type="GO" id="GO:0090729">
    <property type="term" value="F:toxin activity"/>
    <property type="evidence" value="ECO:0007669"/>
    <property type="project" value="UniProtKB-KW"/>
</dbReference>
<evidence type="ECO:0000256" key="15">
    <source>
        <dbReference type="SAM" id="Phobius"/>
    </source>
</evidence>
<comment type="catalytic activity">
    <reaction evidence="13 14">
        <text>L-arginyl-[protein] + NAD(+) = N(omega)-(ADP-D-ribosyl)-L-arginyl-[protein] + nicotinamide + H(+)</text>
        <dbReference type="Rhea" id="RHEA:19149"/>
        <dbReference type="Rhea" id="RHEA-COMP:10532"/>
        <dbReference type="Rhea" id="RHEA-COMP:15087"/>
        <dbReference type="ChEBI" id="CHEBI:15378"/>
        <dbReference type="ChEBI" id="CHEBI:17154"/>
        <dbReference type="ChEBI" id="CHEBI:29965"/>
        <dbReference type="ChEBI" id="CHEBI:57540"/>
        <dbReference type="ChEBI" id="CHEBI:142554"/>
        <dbReference type="EC" id="2.4.2.31"/>
    </reaction>
</comment>
<dbReference type="PROSITE" id="PS01291">
    <property type="entry name" value="ART"/>
    <property type="match status" value="1"/>
</dbReference>
<feature type="signal peptide" evidence="14">
    <location>
        <begin position="1"/>
        <end position="19"/>
    </location>
</feature>
<dbReference type="AlphaFoldDB" id="A0A8C3QN92"/>
<dbReference type="Pfam" id="PF01129">
    <property type="entry name" value="ART"/>
    <property type="match status" value="1"/>
</dbReference>
<reference evidence="16" key="1">
    <citation type="submission" date="2025-08" db="UniProtKB">
        <authorList>
            <consortium name="Ensembl"/>
        </authorList>
    </citation>
    <scope>IDENTIFICATION</scope>
</reference>
<keyword evidence="11 14" id="KW-0520">NAD</keyword>
<keyword evidence="7" id="KW-0548">Nucleotidyltransferase</keyword>
<dbReference type="Ensembl" id="ENSCRFT00000008929.1">
    <property type="protein sequence ID" value="ENSCRFP00000008619.1"/>
    <property type="gene ID" value="ENSCRFG00000006765.1"/>
</dbReference>
<dbReference type="EC" id="2.4.2.31" evidence="14"/>
<organism evidence="16 17">
    <name type="scientific">Cyanoderma ruficeps</name>
    <name type="common">rufous-capped babbler</name>
    <dbReference type="NCBI Taxonomy" id="181631"/>
    <lineage>
        <taxon>Eukaryota</taxon>
        <taxon>Metazoa</taxon>
        <taxon>Chordata</taxon>
        <taxon>Craniata</taxon>
        <taxon>Vertebrata</taxon>
        <taxon>Euteleostomi</taxon>
        <taxon>Archelosauria</taxon>
        <taxon>Archosauria</taxon>
        <taxon>Dinosauria</taxon>
        <taxon>Saurischia</taxon>
        <taxon>Theropoda</taxon>
        <taxon>Coelurosauria</taxon>
        <taxon>Aves</taxon>
        <taxon>Neognathae</taxon>
        <taxon>Neoaves</taxon>
        <taxon>Telluraves</taxon>
        <taxon>Australaves</taxon>
        <taxon>Passeriformes</taxon>
        <taxon>Sylvioidea</taxon>
        <taxon>Timaliidae</taxon>
        <taxon>Cyanoderma</taxon>
    </lineage>
</organism>
<dbReference type="SUPFAM" id="SSF56399">
    <property type="entry name" value="ADP-ribosylation"/>
    <property type="match status" value="1"/>
</dbReference>
<evidence type="ECO:0000256" key="9">
    <source>
        <dbReference type="ARBA" id="ARBA00022857"/>
    </source>
</evidence>
<dbReference type="PRINTS" id="PR00970">
    <property type="entry name" value="RIBTRNSFRASE"/>
</dbReference>
<evidence type="ECO:0000313" key="17">
    <source>
        <dbReference type="Proteomes" id="UP000694396"/>
    </source>
</evidence>
<keyword evidence="17" id="KW-1185">Reference proteome</keyword>
<reference evidence="16" key="2">
    <citation type="submission" date="2025-09" db="UniProtKB">
        <authorList>
            <consortium name="Ensembl"/>
        </authorList>
    </citation>
    <scope>IDENTIFICATION</scope>
</reference>
<keyword evidence="3" id="KW-0964">Secreted</keyword>
<dbReference type="GO" id="GO:0106274">
    <property type="term" value="F:NAD+-protein-arginine ADP-ribosyltransferase activity"/>
    <property type="evidence" value="ECO:0007669"/>
    <property type="project" value="UniProtKB-EC"/>
</dbReference>
<keyword evidence="9 14" id="KW-0521">NADP</keyword>
<comment type="similarity">
    <text evidence="2 14">Belongs to the Arg-specific ADP-ribosyltransferase family.</text>
</comment>
<name>A0A8C3QN92_9PASS</name>
<keyword evidence="15" id="KW-0812">Transmembrane</keyword>
<keyword evidence="10" id="KW-0843">Virulence</keyword>
<evidence type="ECO:0000256" key="4">
    <source>
        <dbReference type="ARBA" id="ARBA00022656"/>
    </source>
</evidence>
<keyword evidence="4" id="KW-0800">Toxin</keyword>
<evidence type="ECO:0000256" key="13">
    <source>
        <dbReference type="ARBA" id="ARBA00047597"/>
    </source>
</evidence>
<evidence type="ECO:0000256" key="8">
    <source>
        <dbReference type="ARBA" id="ARBA00022729"/>
    </source>
</evidence>
<evidence type="ECO:0000256" key="5">
    <source>
        <dbReference type="ARBA" id="ARBA00022676"/>
    </source>
</evidence>
<evidence type="ECO:0000256" key="10">
    <source>
        <dbReference type="ARBA" id="ARBA00023026"/>
    </source>
</evidence>
<evidence type="ECO:0000256" key="7">
    <source>
        <dbReference type="ARBA" id="ARBA00022695"/>
    </source>
</evidence>
<dbReference type="Proteomes" id="UP000694396">
    <property type="component" value="Unplaced"/>
</dbReference>
<accession>A0A8C3QN92</accession>
<keyword evidence="15" id="KW-0472">Membrane</keyword>
<dbReference type="PROSITE" id="PS51996">
    <property type="entry name" value="TR_MART"/>
    <property type="match status" value="1"/>
</dbReference>
<evidence type="ECO:0000256" key="1">
    <source>
        <dbReference type="ARBA" id="ARBA00004613"/>
    </source>
</evidence>